<gene>
    <name evidence="2" type="ORF">CA12_30430</name>
</gene>
<feature type="chain" id="PRO_5022207990" evidence="1">
    <location>
        <begin position="25"/>
        <end position="201"/>
    </location>
</feature>
<evidence type="ECO:0000256" key="1">
    <source>
        <dbReference type="SAM" id="SignalP"/>
    </source>
</evidence>
<evidence type="ECO:0000313" key="3">
    <source>
        <dbReference type="Proteomes" id="UP000318741"/>
    </source>
</evidence>
<reference evidence="2 3" key="1">
    <citation type="submission" date="2019-02" db="EMBL/GenBank/DDBJ databases">
        <title>Deep-cultivation of Planctomycetes and their phenomic and genomic characterization uncovers novel biology.</title>
        <authorList>
            <person name="Wiegand S."/>
            <person name="Jogler M."/>
            <person name="Boedeker C."/>
            <person name="Pinto D."/>
            <person name="Vollmers J."/>
            <person name="Rivas-Marin E."/>
            <person name="Kohn T."/>
            <person name="Peeters S.H."/>
            <person name="Heuer A."/>
            <person name="Rast P."/>
            <person name="Oberbeckmann S."/>
            <person name="Bunk B."/>
            <person name="Jeske O."/>
            <person name="Meyerdierks A."/>
            <person name="Storesund J.E."/>
            <person name="Kallscheuer N."/>
            <person name="Luecker S."/>
            <person name="Lage O.M."/>
            <person name="Pohl T."/>
            <person name="Merkel B.J."/>
            <person name="Hornburger P."/>
            <person name="Mueller R.-W."/>
            <person name="Bruemmer F."/>
            <person name="Labrenz M."/>
            <person name="Spormann A.M."/>
            <person name="Op den Camp H."/>
            <person name="Overmann J."/>
            <person name="Amann R."/>
            <person name="Jetten M.S.M."/>
            <person name="Mascher T."/>
            <person name="Medema M.H."/>
            <person name="Devos D.P."/>
            <person name="Kaster A.-K."/>
            <person name="Ovreas L."/>
            <person name="Rohde M."/>
            <person name="Galperin M.Y."/>
            <person name="Jogler C."/>
        </authorList>
    </citation>
    <scope>NUCLEOTIDE SEQUENCE [LARGE SCALE GENOMIC DNA]</scope>
    <source>
        <strain evidence="2 3">CA12</strain>
    </source>
</reference>
<keyword evidence="1" id="KW-0732">Signal</keyword>
<evidence type="ECO:0000313" key="2">
    <source>
        <dbReference type="EMBL" id="QDT16933.1"/>
    </source>
</evidence>
<keyword evidence="3" id="KW-1185">Reference proteome</keyword>
<dbReference type="KEGG" id="acaf:CA12_30430"/>
<dbReference type="EMBL" id="CP036265">
    <property type="protein sequence ID" value="QDT16933.1"/>
    <property type="molecule type" value="Genomic_DNA"/>
</dbReference>
<accession>A0A517PC25</accession>
<dbReference type="RefSeq" id="WP_165700782.1">
    <property type="nucleotide sequence ID" value="NZ_CP036265.1"/>
</dbReference>
<protein>
    <submittedName>
        <fullName evidence="2">Uncharacterized protein</fullName>
    </submittedName>
</protein>
<dbReference type="InterPro" id="IPR036929">
    <property type="entry name" value="DsbDN_sf"/>
</dbReference>
<name>A0A517PC25_9PLAN</name>
<dbReference type="Proteomes" id="UP000318741">
    <property type="component" value="Chromosome"/>
</dbReference>
<dbReference type="Gene3D" id="2.60.40.1250">
    <property type="entry name" value="Thiol:disulfide interchange protein DsbD, N-terminal domain"/>
    <property type="match status" value="1"/>
</dbReference>
<feature type="signal peptide" evidence="1">
    <location>
        <begin position="1"/>
        <end position="24"/>
    </location>
</feature>
<sequence length="201" mass="20943" precursor="true">MLNRLPFALLAALCVGALAAPAHARRQAADPGAAQAEPAKVRARAFLKTDKLPAGARTEVAVVLDVQPGWHVNTNPAPSKYAVPTTVTVETSRGTRVGEFAYPTLPPATAGGPRRPVTELSGRVVLRAPVQVPVEAAGGNERLTVTVKYQACNANSCLRPKTLTFGGMLPVAAPGAPVHLANAEWFADDADGPDATRTAER</sequence>
<dbReference type="AlphaFoldDB" id="A0A517PC25"/>
<organism evidence="2 3">
    <name type="scientific">Alienimonas californiensis</name>
    <dbReference type="NCBI Taxonomy" id="2527989"/>
    <lineage>
        <taxon>Bacteria</taxon>
        <taxon>Pseudomonadati</taxon>
        <taxon>Planctomycetota</taxon>
        <taxon>Planctomycetia</taxon>
        <taxon>Planctomycetales</taxon>
        <taxon>Planctomycetaceae</taxon>
        <taxon>Alienimonas</taxon>
    </lineage>
</organism>
<proteinExistence type="predicted"/>